<feature type="domain" description="RNase H type-1" evidence="2">
    <location>
        <begin position="137"/>
        <end position="284"/>
    </location>
</feature>
<dbReference type="SUPFAM" id="SSF53098">
    <property type="entry name" value="Ribonuclease H-like"/>
    <property type="match status" value="1"/>
</dbReference>
<dbReference type="PANTHER" id="PTHR10642">
    <property type="entry name" value="RIBONUCLEASE H1"/>
    <property type="match status" value="1"/>
</dbReference>
<dbReference type="CDD" id="cd09280">
    <property type="entry name" value="RNase_HI_eukaryote_like"/>
    <property type="match status" value="1"/>
</dbReference>
<comment type="caution">
    <text evidence="3">The sequence shown here is derived from an EMBL/GenBank/DDBJ whole genome shotgun (WGS) entry which is preliminary data.</text>
</comment>
<protein>
    <recommendedName>
        <fullName evidence="2">RNase H type-1 domain-containing protein</fullName>
    </recommendedName>
</protein>
<dbReference type="Pfam" id="PF00075">
    <property type="entry name" value="RNase_H"/>
    <property type="match status" value="1"/>
</dbReference>
<dbReference type="InterPro" id="IPR050092">
    <property type="entry name" value="RNase_H"/>
</dbReference>
<dbReference type="GO" id="GO:0003676">
    <property type="term" value="F:nucleic acid binding"/>
    <property type="evidence" value="ECO:0007669"/>
    <property type="project" value="InterPro"/>
</dbReference>
<evidence type="ECO:0000256" key="1">
    <source>
        <dbReference type="ARBA" id="ARBA00005300"/>
    </source>
</evidence>
<dbReference type="InterPro" id="IPR036397">
    <property type="entry name" value="RNaseH_sf"/>
</dbReference>
<dbReference type="InterPro" id="IPR012337">
    <property type="entry name" value="RNaseH-like_sf"/>
</dbReference>
<sequence>MTNLSVIVLFLRKPLIQKFLCHFKMSCDMELKSSALEEKVNNIFRKVKSIKQLLQEVKLELINLKNSEEYVEIKEFSRFKKNTNVECLDSVGLPAAKRLKATADEGRSTDSPYFHYNSVSGWQSSSDEYTNKNFIREGDYVVVYTDGACENNGKLNAKAGIGVWFADNHPLNVSKPVLGKATNNTAEIQACTTALELLHREGVRKVRLKTDSQFTISCITQWINKWKKNNWKVASGADVKNKNDLVKLDNIRNQMVDVDWVHIKGHQGEKGNEEADKLARTGAALYNGNN</sequence>
<dbReference type="GO" id="GO:0043137">
    <property type="term" value="P:DNA replication, removal of RNA primer"/>
    <property type="evidence" value="ECO:0007669"/>
    <property type="project" value="TreeGrafter"/>
</dbReference>
<gene>
    <name evidence="3" type="ORF">WA026_012915</name>
</gene>
<evidence type="ECO:0000313" key="3">
    <source>
        <dbReference type="EMBL" id="KAK9871540.1"/>
    </source>
</evidence>
<dbReference type="GO" id="GO:0004523">
    <property type="term" value="F:RNA-DNA hybrid ribonuclease activity"/>
    <property type="evidence" value="ECO:0007669"/>
    <property type="project" value="InterPro"/>
</dbReference>
<organism evidence="3 4">
    <name type="scientific">Henosepilachna vigintioctopunctata</name>
    <dbReference type="NCBI Taxonomy" id="420089"/>
    <lineage>
        <taxon>Eukaryota</taxon>
        <taxon>Metazoa</taxon>
        <taxon>Ecdysozoa</taxon>
        <taxon>Arthropoda</taxon>
        <taxon>Hexapoda</taxon>
        <taxon>Insecta</taxon>
        <taxon>Pterygota</taxon>
        <taxon>Neoptera</taxon>
        <taxon>Endopterygota</taxon>
        <taxon>Coleoptera</taxon>
        <taxon>Polyphaga</taxon>
        <taxon>Cucujiformia</taxon>
        <taxon>Coccinelloidea</taxon>
        <taxon>Coccinellidae</taxon>
        <taxon>Epilachninae</taxon>
        <taxon>Epilachnini</taxon>
        <taxon>Henosepilachna</taxon>
    </lineage>
</organism>
<name>A0AAW1TMK1_9CUCU</name>
<evidence type="ECO:0000259" key="2">
    <source>
        <dbReference type="PROSITE" id="PS50879"/>
    </source>
</evidence>
<comment type="similarity">
    <text evidence="1">Belongs to the RNase H family.</text>
</comment>
<dbReference type="PROSITE" id="PS50879">
    <property type="entry name" value="RNASE_H_1"/>
    <property type="match status" value="1"/>
</dbReference>
<dbReference type="Gene3D" id="3.30.420.10">
    <property type="entry name" value="Ribonuclease H-like superfamily/Ribonuclease H"/>
    <property type="match status" value="1"/>
</dbReference>
<dbReference type="AlphaFoldDB" id="A0AAW1TMK1"/>
<proteinExistence type="inferred from homology"/>
<evidence type="ECO:0000313" key="4">
    <source>
        <dbReference type="Proteomes" id="UP001431783"/>
    </source>
</evidence>
<dbReference type="Proteomes" id="UP001431783">
    <property type="component" value="Unassembled WGS sequence"/>
</dbReference>
<dbReference type="FunFam" id="3.30.420.10:FF:000115">
    <property type="entry name" value="Ribonuclease H"/>
    <property type="match status" value="1"/>
</dbReference>
<dbReference type="EMBL" id="JARQZJ010000006">
    <property type="protein sequence ID" value="KAK9871540.1"/>
    <property type="molecule type" value="Genomic_DNA"/>
</dbReference>
<keyword evidence="4" id="KW-1185">Reference proteome</keyword>
<accession>A0AAW1TMK1</accession>
<dbReference type="PANTHER" id="PTHR10642:SF31">
    <property type="entry name" value="RIBONUCLEASE H1"/>
    <property type="match status" value="1"/>
</dbReference>
<reference evidence="3 4" key="1">
    <citation type="submission" date="2023-03" db="EMBL/GenBank/DDBJ databases">
        <title>Genome insight into feeding habits of ladybird beetles.</title>
        <authorList>
            <person name="Li H.-S."/>
            <person name="Huang Y.-H."/>
            <person name="Pang H."/>
        </authorList>
    </citation>
    <scope>NUCLEOTIDE SEQUENCE [LARGE SCALE GENOMIC DNA]</scope>
    <source>
        <strain evidence="3">SYSU_2023b</strain>
        <tissue evidence="3">Whole body</tissue>
    </source>
</reference>
<dbReference type="InterPro" id="IPR002156">
    <property type="entry name" value="RNaseH_domain"/>
</dbReference>